<dbReference type="PROSITE" id="PS51257">
    <property type="entry name" value="PROKAR_LIPOPROTEIN"/>
    <property type="match status" value="1"/>
</dbReference>
<dbReference type="Ensembl" id="ENSCPGT00000016093.1">
    <property type="protein sequence ID" value="ENSCPGP00000014680.1"/>
    <property type="gene ID" value="ENSCPGG00000010379.1"/>
</dbReference>
<dbReference type="SUPFAM" id="SSF51735">
    <property type="entry name" value="NAD(P)-binding Rossmann-fold domains"/>
    <property type="match status" value="1"/>
</dbReference>
<sequence>MATLKEKLIAPVAAGAKVPNNKITVVGVGQVGMACAISVLAKVGLKDSASALLLALKDKLQ</sequence>
<evidence type="ECO:0008006" key="3">
    <source>
        <dbReference type="Google" id="ProtNLM"/>
    </source>
</evidence>
<name>A0A8C3JYC1_9CHAR</name>
<dbReference type="Proteomes" id="UP000694419">
    <property type="component" value="Unplaced"/>
</dbReference>
<evidence type="ECO:0000313" key="2">
    <source>
        <dbReference type="Proteomes" id="UP000694419"/>
    </source>
</evidence>
<protein>
    <recommendedName>
        <fullName evidence="3">Lactate dehydrogenase B</fullName>
    </recommendedName>
</protein>
<dbReference type="PRINTS" id="PR00086">
    <property type="entry name" value="LLDHDRGNASE"/>
</dbReference>
<organism evidence="1 2">
    <name type="scientific">Calidris pygmaea</name>
    <name type="common">Spoon-billed sandpiper</name>
    <dbReference type="NCBI Taxonomy" id="425635"/>
    <lineage>
        <taxon>Eukaryota</taxon>
        <taxon>Metazoa</taxon>
        <taxon>Chordata</taxon>
        <taxon>Craniata</taxon>
        <taxon>Vertebrata</taxon>
        <taxon>Euteleostomi</taxon>
        <taxon>Archelosauria</taxon>
        <taxon>Archosauria</taxon>
        <taxon>Dinosauria</taxon>
        <taxon>Saurischia</taxon>
        <taxon>Theropoda</taxon>
        <taxon>Coelurosauria</taxon>
        <taxon>Aves</taxon>
        <taxon>Neognathae</taxon>
        <taxon>Neoaves</taxon>
        <taxon>Charadriiformes</taxon>
        <taxon>Scolopacidae</taxon>
        <taxon>Calidris</taxon>
    </lineage>
</organism>
<reference evidence="1" key="2">
    <citation type="submission" date="2025-09" db="UniProtKB">
        <authorList>
            <consortium name="Ensembl"/>
        </authorList>
    </citation>
    <scope>IDENTIFICATION</scope>
</reference>
<dbReference type="GO" id="GO:0016616">
    <property type="term" value="F:oxidoreductase activity, acting on the CH-OH group of donors, NAD or NADP as acceptor"/>
    <property type="evidence" value="ECO:0007669"/>
    <property type="project" value="InterPro"/>
</dbReference>
<dbReference type="InterPro" id="IPR001557">
    <property type="entry name" value="L-lactate/malate_DH"/>
</dbReference>
<proteinExistence type="predicted"/>
<keyword evidence="2" id="KW-1185">Reference proteome</keyword>
<reference evidence="1" key="1">
    <citation type="submission" date="2025-08" db="UniProtKB">
        <authorList>
            <consortium name="Ensembl"/>
        </authorList>
    </citation>
    <scope>IDENTIFICATION</scope>
</reference>
<accession>A0A8C3JYC1</accession>
<dbReference type="Gene3D" id="3.40.50.720">
    <property type="entry name" value="NAD(P)-binding Rossmann-like Domain"/>
    <property type="match status" value="1"/>
</dbReference>
<dbReference type="AlphaFoldDB" id="A0A8C3JYC1"/>
<evidence type="ECO:0000313" key="1">
    <source>
        <dbReference type="Ensembl" id="ENSCPGP00000014680.1"/>
    </source>
</evidence>
<dbReference type="GO" id="GO:0019752">
    <property type="term" value="P:carboxylic acid metabolic process"/>
    <property type="evidence" value="ECO:0007669"/>
    <property type="project" value="InterPro"/>
</dbReference>
<dbReference type="InterPro" id="IPR036291">
    <property type="entry name" value="NAD(P)-bd_dom_sf"/>
</dbReference>